<protein>
    <recommendedName>
        <fullName evidence="4">Secreted protein</fullName>
    </recommendedName>
</protein>
<dbReference type="EMBL" id="BMNK01000015">
    <property type="protein sequence ID" value="GGP14008.1"/>
    <property type="molecule type" value="Genomic_DNA"/>
</dbReference>
<name>A0A918AE39_9ACTN</name>
<evidence type="ECO:0008006" key="4">
    <source>
        <dbReference type="Google" id="ProtNLM"/>
    </source>
</evidence>
<feature type="signal peptide" evidence="1">
    <location>
        <begin position="1"/>
        <end position="30"/>
    </location>
</feature>
<evidence type="ECO:0000313" key="3">
    <source>
        <dbReference type="Proteomes" id="UP000660745"/>
    </source>
</evidence>
<dbReference type="AlphaFoldDB" id="A0A918AE39"/>
<evidence type="ECO:0000256" key="1">
    <source>
        <dbReference type="SAM" id="SignalP"/>
    </source>
</evidence>
<accession>A0A918AE39</accession>
<feature type="chain" id="PRO_5037596935" description="Secreted protein" evidence="1">
    <location>
        <begin position="31"/>
        <end position="107"/>
    </location>
</feature>
<reference evidence="2" key="2">
    <citation type="submission" date="2020-09" db="EMBL/GenBank/DDBJ databases">
        <authorList>
            <person name="Sun Q."/>
            <person name="Zhou Y."/>
        </authorList>
    </citation>
    <scope>NUCLEOTIDE SEQUENCE</scope>
    <source>
        <strain evidence="2">CGMCC 4.7430</strain>
    </source>
</reference>
<evidence type="ECO:0000313" key="2">
    <source>
        <dbReference type="EMBL" id="GGP14008.1"/>
    </source>
</evidence>
<proteinExistence type="predicted"/>
<keyword evidence="3" id="KW-1185">Reference proteome</keyword>
<keyword evidence="1" id="KW-0732">Signal</keyword>
<dbReference type="Proteomes" id="UP000660745">
    <property type="component" value="Unassembled WGS sequence"/>
</dbReference>
<sequence>MKIVKKAMIGASMAMVVSSGVMVGAAPAHAEVWNCRSYIEQNVGVGLCEAGFGPYQVRVSCASAHWPYTREIHGPVVSKSVNAPGPESRVSGSANGCHITSAWVAAL</sequence>
<organism evidence="2 3">
    <name type="scientific">Nonomuraea glycinis</name>
    <dbReference type="NCBI Taxonomy" id="2047744"/>
    <lineage>
        <taxon>Bacteria</taxon>
        <taxon>Bacillati</taxon>
        <taxon>Actinomycetota</taxon>
        <taxon>Actinomycetes</taxon>
        <taxon>Streptosporangiales</taxon>
        <taxon>Streptosporangiaceae</taxon>
        <taxon>Nonomuraea</taxon>
    </lineage>
</organism>
<gene>
    <name evidence="2" type="ORF">GCM10012278_68070</name>
</gene>
<dbReference type="RefSeq" id="WP_189142859.1">
    <property type="nucleotide sequence ID" value="NZ_BMNK01000015.1"/>
</dbReference>
<reference evidence="2" key="1">
    <citation type="journal article" date="2014" name="Int. J. Syst. Evol. Microbiol.">
        <title>Complete genome sequence of Corynebacterium casei LMG S-19264T (=DSM 44701T), isolated from a smear-ripened cheese.</title>
        <authorList>
            <consortium name="US DOE Joint Genome Institute (JGI-PGF)"/>
            <person name="Walter F."/>
            <person name="Albersmeier A."/>
            <person name="Kalinowski J."/>
            <person name="Ruckert C."/>
        </authorList>
    </citation>
    <scope>NUCLEOTIDE SEQUENCE</scope>
    <source>
        <strain evidence="2">CGMCC 4.7430</strain>
    </source>
</reference>
<comment type="caution">
    <text evidence="2">The sequence shown here is derived from an EMBL/GenBank/DDBJ whole genome shotgun (WGS) entry which is preliminary data.</text>
</comment>